<dbReference type="Gene3D" id="1.10.10.10">
    <property type="entry name" value="Winged helix-like DNA-binding domain superfamily/Winged helix DNA-binding domain"/>
    <property type="match status" value="1"/>
</dbReference>
<dbReference type="AlphaFoldDB" id="A0A6M0Q3N9"/>
<accession>A0A6M0Q3N9</accession>
<sequence length="161" mass="17911">MKSSLSVEYAIHSVINLALFPSDINVSVKKLARFMGVTPTYLAKVFTLLTKSGIVRSSIGTKGGVKLAKAPEDISFYDVFIAINGGGDMFQCSNVRAFMIGYEPMPGICDVHRTMLDAEEAMFAHLKNVKIIDMVNAVYEKMELGEIEERIETLREHMKNN</sequence>
<dbReference type="NCBIfam" id="TIGR00738">
    <property type="entry name" value="rrf2_super"/>
    <property type="match status" value="1"/>
</dbReference>
<organism evidence="1 2">
    <name type="scientific">Bacillus mesophilus</name>
    <dbReference type="NCBI Taxonomy" id="1808955"/>
    <lineage>
        <taxon>Bacteria</taxon>
        <taxon>Bacillati</taxon>
        <taxon>Bacillota</taxon>
        <taxon>Bacilli</taxon>
        <taxon>Bacillales</taxon>
        <taxon>Bacillaceae</taxon>
        <taxon>Bacillus</taxon>
    </lineage>
</organism>
<dbReference type="RefSeq" id="WP_163178105.1">
    <property type="nucleotide sequence ID" value="NZ_JAAIWM010000001.1"/>
</dbReference>
<evidence type="ECO:0000313" key="1">
    <source>
        <dbReference type="EMBL" id="NEY71005.1"/>
    </source>
</evidence>
<dbReference type="InterPro" id="IPR036390">
    <property type="entry name" value="WH_DNA-bd_sf"/>
</dbReference>
<keyword evidence="2" id="KW-1185">Reference proteome</keyword>
<dbReference type="GO" id="GO:0005829">
    <property type="term" value="C:cytosol"/>
    <property type="evidence" value="ECO:0007669"/>
    <property type="project" value="TreeGrafter"/>
</dbReference>
<dbReference type="InterPro" id="IPR000944">
    <property type="entry name" value="Tscrpt_reg_Rrf2"/>
</dbReference>
<name>A0A6M0Q3N9_9BACI</name>
<dbReference type="SUPFAM" id="SSF46785">
    <property type="entry name" value="Winged helix' DNA-binding domain"/>
    <property type="match status" value="1"/>
</dbReference>
<dbReference type="PANTHER" id="PTHR33221:SF9">
    <property type="entry name" value="RRF2 FAMILY PROTEIN"/>
    <property type="match status" value="1"/>
</dbReference>
<proteinExistence type="predicted"/>
<dbReference type="PROSITE" id="PS51197">
    <property type="entry name" value="HTH_RRF2_2"/>
    <property type="match status" value="1"/>
</dbReference>
<dbReference type="Pfam" id="PF02082">
    <property type="entry name" value="Rrf2"/>
    <property type="match status" value="1"/>
</dbReference>
<reference evidence="1 2" key="1">
    <citation type="submission" date="2020-02" db="EMBL/GenBank/DDBJ databases">
        <title>Bacillus aquiflavi sp. nov., isolated from yellow water of strong flavor Chinese baijiu in Yibin region of China.</title>
        <authorList>
            <person name="Xie J."/>
        </authorList>
    </citation>
    <scope>NUCLEOTIDE SEQUENCE [LARGE SCALE GENOMIC DNA]</scope>
    <source>
        <strain evidence="1 2">SA4</strain>
    </source>
</reference>
<dbReference type="EMBL" id="JAAIWM010000001">
    <property type="protein sequence ID" value="NEY71005.1"/>
    <property type="molecule type" value="Genomic_DNA"/>
</dbReference>
<dbReference type="PROSITE" id="PS01332">
    <property type="entry name" value="HTH_RRF2_1"/>
    <property type="match status" value="1"/>
</dbReference>
<dbReference type="InterPro" id="IPR036388">
    <property type="entry name" value="WH-like_DNA-bd_sf"/>
</dbReference>
<protein>
    <submittedName>
        <fullName evidence="1">Rrf2 family transcriptional regulator</fullName>
    </submittedName>
</protein>
<gene>
    <name evidence="1" type="ORF">G4D63_04530</name>
</gene>
<dbReference type="GO" id="GO:0003700">
    <property type="term" value="F:DNA-binding transcription factor activity"/>
    <property type="evidence" value="ECO:0007669"/>
    <property type="project" value="TreeGrafter"/>
</dbReference>
<dbReference type="PANTHER" id="PTHR33221">
    <property type="entry name" value="WINGED HELIX-TURN-HELIX TRANSCRIPTIONAL REGULATOR, RRF2 FAMILY"/>
    <property type="match status" value="1"/>
</dbReference>
<evidence type="ECO:0000313" key="2">
    <source>
        <dbReference type="Proteomes" id="UP000481043"/>
    </source>
</evidence>
<dbReference type="InterPro" id="IPR030489">
    <property type="entry name" value="TR_Rrf2-type_CS"/>
</dbReference>
<comment type="caution">
    <text evidence="1">The sequence shown here is derived from an EMBL/GenBank/DDBJ whole genome shotgun (WGS) entry which is preliminary data.</text>
</comment>
<dbReference type="Proteomes" id="UP000481043">
    <property type="component" value="Unassembled WGS sequence"/>
</dbReference>